<protein>
    <submittedName>
        <fullName evidence="1">Uncharacterized protein</fullName>
    </submittedName>
</protein>
<evidence type="ECO:0000313" key="2">
    <source>
        <dbReference type="Proteomes" id="UP000271125"/>
    </source>
</evidence>
<dbReference type="Proteomes" id="UP000271125">
    <property type="component" value="Unassembled WGS sequence"/>
</dbReference>
<dbReference type="PROSITE" id="PS51257">
    <property type="entry name" value="PROKAR_LIPOPROTEIN"/>
    <property type="match status" value="1"/>
</dbReference>
<dbReference type="EMBL" id="QNBD01000033">
    <property type="protein sequence ID" value="RKX72285.1"/>
    <property type="molecule type" value="Genomic_DNA"/>
</dbReference>
<sequence>MKKVLILIVLGLVIALVGCNTETIDFAQNSEFSLKSVVMKIDTSITGNSFLLDSVYVNWAIQTPTQGEGLALYKSQDSTNFPADPETTYIYGRINSYTDVTDVNPLGTYFYRITLPTNSETAIVYTLEANMRDTIQFLSPVPSVDTNFAYTYGPDTAIVMPETLKIQFKTIPDVYQYSIDFGYIDTAGVYTMVWVRQGISVPGDSAIFPDTVPFTVGADTLDPVVYDTLGSDTIFTFFFTGADKSQTEYIIRPDTKYLVRVNAIYENEPVEDPNVLSLNVN</sequence>
<organism evidence="1 2">
    <name type="scientific">candidate division TA06 bacterium</name>
    <dbReference type="NCBI Taxonomy" id="2250710"/>
    <lineage>
        <taxon>Bacteria</taxon>
        <taxon>Bacteria division TA06</taxon>
    </lineage>
</organism>
<proteinExistence type="predicted"/>
<accession>A0A660SN91</accession>
<feature type="non-terminal residue" evidence="1">
    <location>
        <position position="281"/>
    </location>
</feature>
<gene>
    <name evidence="1" type="ORF">DRP43_01145</name>
</gene>
<reference evidence="1 2" key="1">
    <citation type="submission" date="2018-06" db="EMBL/GenBank/DDBJ databases">
        <title>Extensive metabolic versatility and redundancy in microbially diverse, dynamic hydrothermal sediments.</title>
        <authorList>
            <person name="Dombrowski N."/>
            <person name="Teske A."/>
            <person name="Baker B.J."/>
        </authorList>
    </citation>
    <scope>NUCLEOTIDE SEQUENCE [LARGE SCALE GENOMIC DNA]</scope>
    <source>
        <strain evidence="1">B10_G13</strain>
    </source>
</reference>
<evidence type="ECO:0000313" key="1">
    <source>
        <dbReference type="EMBL" id="RKX72285.1"/>
    </source>
</evidence>
<name>A0A660SN91_UNCT6</name>
<dbReference type="AlphaFoldDB" id="A0A660SN91"/>
<comment type="caution">
    <text evidence="1">The sequence shown here is derived from an EMBL/GenBank/DDBJ whole genome shotgun (WGS) entry which is preliminary data.</text>
</comment>